<accession>A0AAN9G573</accession>
<evidence type="ECO:0000313" key="3">
    <source>
        <dbReference type="Proteomes" id="UP001374579"/>
    </source>
</evidence>
<dbReference type="Proteomes" id="UP001374579">
    <property type="component" value="Unassembled WGS sequence"/>
</dbReference>
<sequence>MAKLILASVLCIFLLVKGTEAQAAGVACGTDNKCDDGATCEGTTCKHLVGKQCTTGADANCLNAAECFGVGSLAVCTCKNNVLPSTDRTKCGAMGIAASMLLVVATFVTSRFL</sequence>
<dbReference type="EMBL" id="JBAMIC010000018">
    <property type="protein sequence ID" value="KAK7094385.1"/>
    <property type="molecule type" value="Genomic_DNA"/>
</dbReference>
<dbReference type="AlphaFoldDB" id="A0AAN9G573"/>
<keyword evidence="1" id="KW-0732">Signal</keyword>
<evidence type="ECO:0000313" key="2">
    <source>
        <dbReference type="EMBL" id="KAK7094385.1"/>
    </source>
</evidence>
<feature type="chain" id="PRO_5042868693" evidence="1">
    <location>
        <begin position="22"/>
        <end position="113"/>
    </location>
</feature>
<comment type="caution">
    <text evidence="2">The sequence shown here is derived from an EMBL/GenBank/DDBJ whole genome shotgun (WGS) entry which is preliminary data.</text>
</comment>
<proteinExistence type="predicted"/>
<protein>
    <submittedName>
        <fullName evidence="2">Uncharacterized protein</fullName>
    </submittedName>
</protein>
<organism evidence="2 3">
    <name type="scientific">Littorina saxatilis</name>
    <dbReference type="NCBI Taxonomy" id="31220"/>
    <lineage>
        <taxon>Eukaryota</taxon>
        <taxon>Metazoa</taxon>
        <taxon>Spiralia</taxon>
        <taxon>Lophotrochozoa</taxon>
        <taxon>Mollusca</taxon>
        <taxon>Gastropoda</taxon>
        <taxon>Caenogastropoda</taxon>
        <taxon>Littorinimorpha</taxon>
        <taxon>Littorinoidea</taxon>
        <taxon>Littorinidae</taxon>
        <taxon>Littorina</taxon>
    </lineage>
</organism>
<name>A0AAN9G573_9CAEN</name>
<evidence type="ECO:0000256" key="1">
    <source>
        <dbReference type="SAM" id="SignalP"/>
    </source>
</evidence>
<reference evidence="2 3" key="1">
    <citation type="submission" date="2024-02" db="EMBL/GenBank/DDBJ databases">
        <title>Chromosome-scale genome assembly of the rough periwinkle Littorina saxatilis.</title>
        <authorList>
            <person name="De Jode A."/>
            <person name="Faria R."/>
            <person name="Formenti G."/>
            <person name="Sims Y."/>
            <person name="Smith T.P."/>
            <person name="Tracey A."/>
            <person name="Wood J.M.D."/>
            <person name="Zagrodzka Z.B."/>
            <person name="Johannesson K."/>
            <person name="Butlin R.K."/>
            <person name="Leder E.H."/>
        </authorList>
    </citation>
    <scope>NUCLEOTIDE SEQUENCE [LARGE SCALE GENOMIC DNA]</scope>
    <source>
        <strain evidence="2">Snail1</strain>
        <tissue evidence="2">Muscle</tissue>
    </source>
</reference>
<gene>
    <name evidence="2" type="ORF">V1264_005957</name>
</gene>
<keyword evidence="3" id="KW-1185">Reference proteome</keyword>
<feature type="signal peptide" evidence="1">
    <location>
        <begin position="1"/>
        <end position="21"/>
    </location>
</feature>